<dbReference type="Proteomes" id="UP000245974">
    <property type="component" value="Unassembled WGS sequence"/>
</dbReference>
<keyword evidence="8" id="KW-1185">Reference proteome</keyword>
<evidence type="ECO:0000256" key="1">
    <source>
        <dbReference type="ARBA" id="ARBA00004442"/>
    </source>
</evidence>
<keyword evidence="3" id="KW-0998">Cell outer membrane</keyword>
<dbReference type="PRINTS" id="PR01021">
    <property type="entry name" value="OMPADOMAIN"/>
</dbReference>
<dbReference type="RefSeq" id="WP_121974898.1">
    <property type="nucleotide sequence ID" value="NZ_OOGT01000140.1"/>
</dbReference>
<keyword evidence="2 4" id="KW-0472">Membrane</keyword>
<evidence type="ECO:0000256" key="3">
    <source>
        <dbReference type="ARBA" id="ARBA00023237"/>
    </source>
</evidence>
<keyword evidence="5" id="KW-0812">Transmembrane</keyword>
<dbReference type="PANTHER" id="PTHR30329">
    <property type="entry name" value="STATOR ELEMENT OF FLAGELLAR MOTOR COMPLEX"/>
    <property type="match status" value="1"/>
</dbReference>
<dbReference type="EMBL" id="OOGT01000140">
    <property type="protein sequence ID" value="SPL71476.1"/>
    <property type="molecule type" value="Genomic_DNA"/>
</dbReference>
<accession>A0A2U3N1B1</accession>
<dbReference type="CDD" id="cd07185">
    <property type="entry name" value="OmpA_C-like"/>
    <property type="match status" value="1"/>
</dbReference>
<dbReference type="GO" id="GO:0009279">
    <property type="term" value="C:cell outer membrane"/>
    <property type="evidence" value="ECO:0007669"/>
    <property type="project" value="UniProtKB-SubCell"/>
</dbReference>
<sequence>MNIIELLKDKVTSKLLEGDNQFQDEKIGALGAFYPVLLAVLKSKPELINLLQQNLNPRLGDIFSNHQESVSKFLGLVGGEAPAKEIENTLNRSITPTLNILADQAGGDDKQGIFQFIQSQWGNIQAALPAWATAFFAALGLNISGLDQSFSAATIPSATATPAENSAQEPKKSNWLLPIIALIILAALIAFFFKQCSHKAPSAGAMDTATSGAVAASTQPAELHFSTGGDGNVANCQLNTGSQSLIDQLKTQVKSIFGVENCQASADQQYSADFPDQNAIEQVLAKVKGLPNVSLAWIGNQLTVQAGDATQAQKLVDDIKGLLPNTQVTAVQSADTAATDSNAGNSKADEALSNIKADQVNVNDIAAALNLQVINFATGSADIPAENKAILDKAANLIKQVPDAKLVVKGFTDNVGNPASNKTLSEKRAKSVADYLVSKGVGASQLTAQGFGEENPIADNATKDGQFKNRRIEFEVSP</sequence>
<feature type="domain" description="OmpA-like" evidence="6">
    <location>
        <begin position="363"/>
        <end position="478"/>
    </location>
</feature>
<evidence type="ECO:0000256" key="4">
    <source>
        <dbReference type="PROSITE-ProRule" id="PRU00473"/>
    </source>
</evidence>
<dbReference type="PANTHER" id="PTHR30329:SF21">
    <property type="entry name" value="LIPOPROTEIN YIAD-RELATED"/>
    <property type="match status" value="1"/>
</dbReference>
<evidence type="ECO:0000256" key="2">
    <source>
        <dbReference type="ARBA" id="ARBA00023136"/>
    </source>
</evidence>
<dbReference type="InParanoid" id="A0A2U3N1B1"/>
<name>A0A2U3N1B1_9GAMM</name>
<evidence type="ECO:0000313" key="7">
    <source>
        <dbReference type="EMBL" id="SPL71476.1"/>
    </source>
</evidence>
<reference evidence="8" key="1">
    <citation type="submission" date="2018-03" db="EMBL/GenBank/DDBJ databases">
        <authorList>
            <person name="Blom J."/>
        </authorList>
    </citation>
    <scope>NUCLEOTIDE SEQUENCE [LARGE SCALE GENOMIC DNA]</scope>
    <source>
        <strain evidence="8">KPC-SM-21</strain>
    </source>
</reference>
<dbReference type="Pfam" id="PF00691">
    <property type="entry name" value="OmpA"/>
    <property type="match status" value="1"/>
</dbReference>
<protein>
    <submittedName>
        <fullName evidence="7">Peptidoglycan-binding protein ArfA</fullName>
    </submittedName>
</protein>
<feature type="transmembrane region" description="Helical" evidence="5">
    <location>
        <begin position="175"/>
        <end position="193"/>
    </location>
</feature>
<keyword evidence="5" id="KW-1133">Transmembrane helix</keyword>
<dbReference type="Gene3D" id="3.30.1330.60">
    <property type="entry name" value="OmpA-like domain"/>
    <property type="match status" value="1"/>
</dbReference>
<organism evidence="7 8">
    <name type="scientific">Acinetobacter stercoris</name>
    <dbReference type="NCBI Taxonomy" id="2126983"/>
    <lineage>
        <taxon>Bacteria</taxon>
        <taxon>Pseudomonadati</taxon>
        <taxon>Pseudomonadota</taxon>
        <taxon>Gammaproteobacteria</taxon>
        <taxon>Moraxellales</taxon>
        <taxon>Moraxellaceae</taxon>
        <taxon>Acinetobacter</taxon>
    </lineage>
</organism>
<dbReference type="PROSITE" id="PS51123">
    <property type="entry name" value="OMPA_2"/>
    <property type="match status" value="1"/>
</dbReference>
<evidence type="ECO:0000259" key="6">
    <source>
        <dbReference type="PROSITE" id="PS51123"/>
    </source>
</evidence>
<gene>
    <name evidence="7" type="primary">arfA</name>
    <name evidence="7" type="ORF">KPC_2654</name>
</gene>
<dbReference type="InterPro" id="IPR006664">
    <property type="entry name" value="OMP_bac"/>
</dbReference>
<evidence type="ECO:0000256" key="5">
    <source>
        <dbReference type="SAM" id="Phobius"/>
    </source>
</evidence>
<dbReference type="InterPro" id="IPR006665">
    <property type="entry name" value="OmpA-like"/>
</dbReference>
<dbReference type="InterPro" id="IPR050330">
    <property type="entry name" value="Bact_OuterMem_StrucFunc"/>
</dbReference>
<evidence type="ECO:0000313" key="8">
    <source>
        <dbReference type="Proteomes" id="UP000245974"/>
    </source>
</evidence>
<dbReference type="InterPro" id="IPR036737">
    <property type="entry name" value="OmpA-like_sf"/>
</dbReference>
<dbReference type="SUPFAM" id="SSF103088">
    <property type="entry name" value="OmpA-like"/>
    <property type="match status" value="1"/>
</dbReference>
<proteinExistence type="predicted"/>
<comment type="subcellular location">
    <subcellularLocation>
        <location evidence="1">Cell outer membrane</location>
    </subcellularLocation>
</comment>
<dbReference type="AlphaFoldDB" id="A0A2U3N1B1"/>
<dbReference type="OrthoDB" id="9782229at2"/>